<evidence type="ECO:0000256" key="1">
    <source>
        <dbReference type="SAM" id="MobiDB-lite"/>
    </source>
</evidence>
<feature type="region of interest" description="Disordered" evidence="1">
    <location>
        <begin position="21"/>
        <end position="50"/>
    </location>
</feature>
<name>A0ABV0V264_9TELE</name>
<protein>
    <submittedName>
        <fullName evidence="2">Uncharacterized protein</fullName>
    </submittedName>
</protein>
<evidence type="ECO:0000313" key="3">
    <source>
        <dbReference type="Proteomes" id="UP001482620"/>
    </source>
</evidence>
<dbReference type="EMBL" id="JAHRIQ010093515">
    <property type="protein sequence ID" value="MEQ2251463.1"/>
    <property type="molecule type" value="Genomic_DNA"/>
</dbReference>
<evidence type="ECO:0000313" key="2">
    <source>
        <dbReference type="EMBL" id="MEQ2251463.1"/>
    </source>
</evidence>
<reference evidence="2 3" key="1">
    <citation type="submission" date="2021-06" db="EMBL/GenBank/DDBJ databases">
        <authorList>
            <person name="Palmer J.M."/>
        </authorList>
    </citation>
    <scope>NUCLEOTIDE SEQUENCE [LARGE SCALE GENOMIC DNA]</scope>
    <source>
        <strain evidence="3">if_2019</strain>
        <tissue evidence="2">Muscle</tissue>
    </source>
</reference>
<gene>
    <name evidence="2" type="ORF">ILYODFUR_011132</name>
</gene>
<proteinExistence type="predicted"/>
<sequence length="66" mass="7567">MHLGGKKKIKLTVEHWRVDRQGSNDRGMWKGPDSRSRGCSPGSDDWNLGTDHGVKTVFSWKEDNER</sequence>
<organism evidence="2 3">
    <name type="scientific">Ilyodon furcidens</name>
    <name type="common">goldbreast splitfin</name>
    <dbReference type="NCBI Taxonomy" id="33524"/>
    <lineage>
        <taxon>Eukaryota</taxon>
        <taxon>Metazoa</taxon>
        <taxon>Chordata</taxon>
        <taxon>Craniata</taxon>
        <taxon>Vertebrata</taxon>
        <taxon>Euteleostomi</taxon>
        <taxon>Actinopterygii</taxon>
        <taxon>Neopterygii</taxon>
        <taxon>Teleostei</taxon>
        <taxon>Neoteleostei</taxon>
        <taxon>Acanthomorphata</taxon>
        <taxon>Ovalentaria</taxon>
        <taxon>Atherinomorphae</taxon>
        <taxon>Cyprinodontiformes</taxon>
        <taxon>Goodeidae</taxon>
        <taxon>Ilyodon</taxon>
    </lineage>
</organism>
<dbReference type="Proteomes" id="UP001482620">
    <property type="component" value="Unassembled WGS sequence"/>
</dbReference>
<accession>A0ABV0V264</accession>
<comment type="caution">
    <text evidence="2">The sequence shown here is derived from an EMBL/GenBank/DDBJ whole genome shotgun (WGS) entry which is preliminary data.</text>
</comment>
<keyword evidence="3" id="KW-1185">Reference proteome</keyword>